<evidence type="ECO:0000313" key="3">
    <source>
        <dbReference type="Proteomes" id="UP001054820"/>
    </source>
</evidence>
<name>A0ABM7MDQ0_9GAMM</name>
<dbReference type="InterPro" id="IPR036515">
    <property type="entry name" value="Transposase_17_sf"/>
</dbReference>
<reference evidence="2" key="1">
    <citation type="journal article" date="2022" name="Arch. Microbiol.">
        <title>Thiomicrorhabdus immobilis sp. nov., a mesophilic sulfur-oxidizing bacterium isolated from sediment of a brackish lake in northern Japan.</title>
        <authorList>
            <person name="Kojima H."/>
            <person name="Mochizuki J."/>
            <person name="Kanda M."/>
            <person name="Watanabe T."/>
            <person name="Fukui M."/>
        </authorList>
    </citation>
    <scope>NUCLEOTIDE SEQUENCE</scope>
    <source>
        <strain evidence="2">Am19</strain>
    </source>
</reference>
<keyword evidence="3" id="KW-1185">Reference proteome</keyword>
<evidence type="ECO:0000259" key="1">
    <source>
        <dbReference type="Pfam" id="PF01797"/>
    </source>
</evidence>
<gene>
    <name evidence="2" type="ORF">THMIRHAM_13130</name>
</gene>
<feature type="domain" description="Transposase IS200-like" evidence="1">
    <location>
        <begin position="22"/>
        <end position="78"/>
    </location>
</feature>
<accession>A0ABM7MDQ0</accession>
<organism evidence="2 3">
    <name type="scientific">Thiomicrorhabdus immobilis</name>
    <dbReference type="NCBI Taxonomy" id="2791037"/>
    <lineage>
        <taxon>Bacteria</taxon>
        <taxon>Pseudomonadati</taxon>
        <taxon>Pseudomonadota</taxon>
        <taxon>Gammaproteobacteria</taxon>
        <taxon>Thiotrichales</taxon>
        <taxon>Piscirickettsiaceae</taxon>
        <taxon>Thiomicrorhabdus</taxon>
    </lineage>
</organism>
<dbReference type="RefSeq" id="WP_237260721.1">
    <property type="nucleotide sequence ID" value="NZ_AP024202.1"/>
</dbReference>
<evidence type="ECO:0000313" key="2">
    <source>
        <dbReference type="EMBL" id="BCN93528.1"/>
    </source>
</evidence>
<proteinExistence type="predicted"/>
<sequence>MLRKSRFFLPDVPNHVVQRGRRSREPVFFESTDYLFYLEKLREVLSKYDVFLHSYVLMTNHIHLLMTAKDERGVSQVM</sequence>
<dbReference type="Gene3D" id="3.30.70.1290">
    <property type="entry name" value="Transposase IS200-like"/>
    <property type="match status" value="1"/>
</dbReference>
<dbReference type="Proteomes" id="UP001054820">
    <property type="component" value="Chromosome"/>
</dbReference>
<dbReference type="SUPFAM" id="SSF143422">
    <property type="entry name" value="Transposase IS200-like"/>
    <property type="match status" value="1"/>
</dbReference>
<dbReference type="PANTHER" id="PTHR34322">
    <property type="entry name" value="TRANSPOSASE, Y1_TNP DOMAIN-CONTAINING"/>
    <property type="match status" value="1"/>
</dbReference>
<protein>
    <recommendedName>
        <fullName evidence="1">Transposase IS200-like domain-containing protein</fullName>
    </recommendedName>
</protein>
<dbReference type="Pfam" id="PF01797">
    <property type="entry name" value="Y1_Tnp"/>
    <property type="match status" value="1"/>
</dbReference>
<dbReference type="EMBL" id="AP024202">
    <property type="protein sequence ID" value="BCN93528.1"/>
    <property type="molecule type" value="Genomic_DNA"/>
</dbReference>
<dbReference type="PANTHER" id="PTHR34322:SF2">
    <property type="entry name" value="TRANSPOSASE IS200-LIKE DOMAIN-CONTAINING PROTEIN"/>
    <property type="match status" value="1"/>
</dbReference>
<dbReference type="InterPro" id="IPR002686">
    <property type="entry name" value="Transposase_17"/>
</dbReference>